<dbReference type="EMBL" id="BMAW01015411">
    <property type="protein sequence ID" value="GFT43575.1"/>
    <property type="molecule type" value="Genomic_DNA"/>
</dbReference>
<protein>
    <submittedName>
        <fullName evidence="1">Uncharacterized protein</fullName>
    </submittedName>
</protein>
<name>A0A8X6TSS7_NEPPI</name>
<keyword evidence="2" id="KW-1185">Reference proteome</keyword>
<dbReference type="AlphaFoldDB" id="A0A8X6TSS7"/>
<evidence type="ECO:0000313" key="1">
    <source>
        <dbReference type="EMBL" id="GFT43575.1"/>
    </source>
</evidence>
<dbReference type="Proteomes" id="UP000887013">
    <property type="component" value="Unassembled WGS sequence"/>
</dbReference>
<organism evidence="1 2">
    <name type="scientific">Nephila pilipes</name>
    <name type="common">Giant wood spider</name>
    <name type="synonym">Nephila maculata</name>
    <dbReference type="NCBI Taxonomy" id="299642"/>
    <lineage>
        <taxon>Eukaryota</taxon>
        <taxon>Metazoa</taxon>
        <taxon>Ecdysozoa</taxon>
        <taxon>Arthropoda</taxon>
        <taxon>Chelicerata</taxon>
        <taxon>Arachnida</taxon>
        <taxon>Araneae</taxon>
        <taxon>Araneomorphae</taxon>
        <taxon>Entelegynae</taxon>
        <taxon>Araneoidea</taxon>
        <taxon>Nephilidae</taxon>
        <taxon>Nephila</taxon>
    </lineage>
</organism>
<reference evidence="1" key="1">
    <citation type="submission" date="2020-08" db="EMBL/GenBank/DDBJ databases">
        <title>Multicomponent nature underlies the extraordinary mechanical properties of spider dragline silk.</title>
        <authorList>
            <person name="Kono N."/>
            <person name="Nakamura H."/>
            <person name="Mori M."/>
            <person name="Yoshida Y."/>
            <person name="Ohtoshi R."/>
            <person name="Malay A.D."/>
            <person name="Moran D.A.P."/>
            <person name="Tomita M."/>
            <person name="Numata K."/>
            <person name="Arakawa K."/>
        </authorList>
    </citation>
    <scope>NUCLEOTIDE SEQUENCE</scope>
</reference>
<evidence type="ECO:0000313" key="2">
    <source>
        <dbReference type="Proteomes" id="UP000887013"/>
    </source>
</evidence>
<gene>
    <name evidence="1" type="ORF">NPIL_567321</name>
</gene>
<proteinExistence type="predicted"/>
<comment type="caution">
    <text evidence="1">The sequence shown here is derived from an EMBL/GenBank/DDBJ whole genome shotgun (WGS) entry which is preliminary data.</text>
</comment>
<accession>A0A8X6TSS7</accession>
<sequence>MTSSLRREFAGLLCVGVAEKMVDKSIPPHLGRVLLFPYSYSEPFLRAINMWGIPEWMTGRGRGAIPGSQYNDFLAQYQLLYLDEIFSFYIFLVFGENVKCSGKWYSDSRIVA</sequence>